<dbReference type="PANTHER" id="PTHR15284">
    <property type="entry name" value="NUCLEAR FACTOR INTERLEUKIN-3-REGULATED PROTEIN"/>
    <property type="match status" value="1"/>
</dbReference>
<keyword evidence="4" id="KW-0804">Transcription</keyword>
<dbReference type="SMART" id="SM00338">
    <property type="entry name" value="BRLZ"/>
    <property type="match status" value="1"/>
</dbReference>
<dbReference type="FunFam" id="1.20.5.170:FF:000025">
    <property type="entry name" value="nuclear factor interleukin-3-regulated protein-like"/>
    <property type="match status" value="1"/>
</dbReference>
<keyword evidence="7" id="KW-0732">Signal</keyword>
<organism evidence="9 10">
    <name type="scientific">Allacma fusca</name>
    <dbReference type="NCBI Taxonomy" id="39272"/>
    <lineage>
        <taxon>Eukaryota</taxon>
        <taxon>Metazoa</taxon>
        <taxon>Ecdysozoa</taxon>
        <taxon>Arthropoda</taxon>
        <taxon>Hexapoda</taxon>
        <taxon>Collembola</taxon>
        <taxon>Symphypleona</taxon>
        <taxon>Sminthuridae</taxon>
        <taxon>Allacma</taxon>
    </lineage>
</organism>
<dbReference type="GO" id="GO:0003677">
    <property type="term" value="F:DNA binding"/>
    <property type="evidence" value="ECO:0007669"/>
    <property type="project" value="UniProtKB-KW"/>
</dbReference>
<dbReference type="Proteomes" id="UP000708208">
    <property type="component" value="Unassembled WGS sequence"/>
</dbReference>
<dbReference type="PANTHER" id="PTHR15284:SF0">
    <property type="entry name" value="GH23983P"/>
    <property type="match status" value="1"/>
</dbReference>
<dbReference type="OrthoDB" id="6151507at2759"/>
<feature type="compositionally biased region" description="Polar residues" evidence="6">
    <location>
        <begin position="530"/>
        <end position="547"/>
    </location>
</feature>
<evidence type="ECO:0000313" key="9">
    <source>
        <dbReference type="EMBL" id="CAG7820254.1"/>
    </source>
</evidence>
<dbReference type="InterPro" id="IPR047229">
    <property type="entry name" value="NFIL3-like"/>
</dbReference>
<dbReference type="PROSITE" id="PS00036">
    <property type="entry name" value="BZIP_BASIC"/>
    <property type="match status" value="1"/>
</dbReference>
<evidence type="ECO:0000256" key="4">
    <source>
        <dbReference type="ARBA" id="ARBA00023163"/>
    </source>
</evidence>
<keyword evidence="10" id="KW-1185">Reference proteome</keyword>
<name>A0A8J2KW32_9HEXA</name>
<evidence type="ECO:0000256" key="1">
    <source>
        <dbReference type="ARBA" id="ARBA00006079"/>
    </source>
</evidence>
<dbReference type="Pfam" id="PF07716">
    <property type="entry name" value="bZIP_2"/>
    <property type="match status" value="1"/>
</dbReference>
<feature type="compositionally biased region" description="Acidic residues" evidence="6">
    <location>
        <begin position="381"/>
        <end position="396"/>
    </location>
</feature>
<dbReference type="AlphaFoldDB" id="A0A8J2KW32"/>
<feature type="compositionally biased region" description="Polar residues" evidence="6">
    <location>
        <begin position="337"/>
        <end position="354"/>
    </location>
</feature>
<evidence type="ECO:0000256" key="2">
    <source>
        <dbReference type="ARBA" id="ARBA00023015"/>
    </source>
</evidence>
<evidence type="ECO:0000259" key="8">
    <source>
        <dbReference type="PROSITE" id="PS50217"/>
    </source>
</evidence>
<feature type="domain" description="BZIP" evidence="8">
    <location>
        <begin position="174"/>
        <end position="226"/>
    </location>
</feature>
<evidence type="ECO:0000256" key="7">
    <source>
        <dbReference type="SAM" id="SignalP"/>
    </source>
</evidence>
<dbReference type="GO" id="GO:0007623">
    <property type="term" value="P:circadian rhythm"/>
    <property type="evidence" value="ECO:0007669"/>
    <property type="project" value="TreeGrafter"/>
</dbReference>
<feature type="compositionally biased region" description="Low complexity" evidence="6">
    <location>
        <begin position="355"/>
        <end position="365"/>
    </location>
</feature>
<accession>A0A8J2KW32</accession>
<keyword evidence="2" id="KW-0805">Transcription regulation</keyword>
<evidence type="ECO:0000256" key="3">
    <source>
        <dbReference type="ARBA" id="ARBA00023125"/>
    </source>
</evidence>
<evidence type="ECO:0000256" key="5">
    <source>
        <dbReference type="ARBA" id="ARBA00023242"/>
    </source>
</evidence>
<dbReference type="CDD" id="cd14694">
    <property type="entry name" value="bZIP_NFIL3"/>
    <property type="match status" value="1"/>
</dbReference>
<protein>
    <recommendedName>
        <fullName evidence="8">BZIP domain-containing protein</fullName>
    </recommendedName>
</protein>
<proteinExistence type="inferred from homology"/>
<keyword evidence="5" id="KW-0539">Nucleus</keyword>
<feature type="region of interest" description="Disordered" evidence="6">
    <location>
        <begin position="262"/>
        <end position="405"/>
    </location>
</feature>
<dbReference type="GO" id="GO:0005634">
    <property type="term" value="C:nucleus"/>
    <property type="evidence" value="ECO:0007669"/>
    <property type="project" value="TreeGrafter"/>
</dbReference>
<keyword evidence="3" id="KW-0238">DNA-binding</keyword>
<comment type="caution">
    <text evidence="9">The sequence shown here is derived from an EMBL/GenBank/DDBJ whole genome shotgun (WGS) entry which is preliminary data.</text>
</comment>
<sequence>MFTLALRALTLRLGLITEQDKFTKNSSVLQKQIFCQFFSWCGALLIPEASKLREEDCQIGVYNNNALTSVQLHDSHLRRQAMVARGQESPVNGDGCTSSVPANLPPTSMMSINVNSGLSNGTGPRGAIFSAPPTNPPSPAFPIQVAFDLTNSMKRKELFSQRKQREFIPDNKKDDSYWDRRRRNNEAAKRSREKRRFNDMVLEQRVIELTKENHILKAQLIAIKDKFGINGDNLISLEQVLATLPSNDQVLSLTKRSKVYPSSGFMKGSPGYQNSPSSDMRDHMEDDSQGYPIHQDERSRSPGHHHLVGHMNHNGGLHAPHIDIDKPRNGDHHGMYNISSDDYSPTSQTNHAENLSSSRSSLSPSENILNLSITCNQPSEAMDEDDNNSDSDNEEEDNRRKISMDIHSKKSLAVMNALGKSQIVSNGLATNGNNNMGAGNNLPHKLRHKSHLGEKDLPPYPYVVVGHGLKRDSQASPPCTPWDHDESESTNSGSGSSDERDSGISVNGEPPEKFPSNCRQPSPLSIYKSGGSTTDGCEINTDSSSPAPQRKRAKKRYVPEESQLENENCHLKSELARLATEVACLKTFLVKKKPTPNSRSNDSNHHDDNSCDSSA</sequence>
<feature type="compositionally biased region" description="Basic and acidic residues" evidence="6">
    <location>
        <begin position="320"/>
        <end position="334"/>
    </location>
</feature>
<evidence type="ECO:0000313" key="10">
    <source>
        <dbReference type="Proteomes" id="UP000708208"/>
    </source>
</evidence>
<feature type="chain" id="PRO_5035307033" description="BZIP domain-containing protein" evidence="7">
    <location>
        <begin position="17"/>
        <end position="615"/>
    </location>
</feature>
<dbReference type="InterPro" id="IPR047106">
    <property type="entry name" value="NFIL3-like_bZIP"/>
</dbReference>
<dbReference type="InterPro" id="IPR004827">
    <property type="entry name" value="bZIP"/>
</dbReference>
<evidence type="ECO:0000256" key="6">
    <source>
        <dbReference type="SAM" id="MobiDB-lite"/>
    </source>
</evidence>
<feature type="region of interest" description="Disordered" evidence="6">
    <location>
        <begin position="591"/>
        <end position="615"/>
    </location>
</feature>
<dbReference type="EMBL" id="CAJVCH010473668">
    <property type="protein sequence ID" value="CAG7820254.1"/>
    <property type="molecule type" value="Genomic_DNA"/>
</dbReference>
<dbReference type="PROSITE" id="PS50217">
    <property type="entry name" value="BZIP"/>
    <property type="match status" value="1"/>
</dbReference>
<dbReference type="GO" id="GO:0003700">
    <property type="term" value="F:DNA-binding transcription factor activity"/>
    <property type="evidence" value="ECO:0007669"/>
    <property type="project" value="InterPro"/>
</dbReference>
<feature type="signal peptide" evidence="7">
    <location>
        <begin position="1"/>
        <end position="16"/>
    </location>
</feature>
<feature type="compositionally biased region" description="Polar residues" evidence="6">
    <location>
        <begin position="366"/>
        <end position="379"/>
    </location>
</feature>
<gene>
    <name evidence="9" type="ORF">AFUS01_LOCUS30655</name>
</gene>
<feature type="region of interest" description="Disordered" evidence="6">
    <location>
        <begin position="471"/>
        <end position="566"/>
    </location>
</feature>
<comment type="similarity">
    <text evidence="1">Belongs to the bZIP family. NFIL3 subfamily.</text>
</comment>
<reference evidence="9" key="1">
    <citation type="submission" date="2021-06" db="EMBL/GenBank/DDBJ databases">
        <authorList>
            <person name="Hodson N. C."/>
            <person name="Mongue J. A."/>
            <person name="Jaron S. K."/>
        </authorList>
    </citation>
    <scope>NUCLEOTIDE SEQUENCE</scope>
</reference>